<proteinExistence type="predicted"/>
<keyword evidence="2" id="KW-1185">Reference proteome</keyword>
<organism evidence="1 2">
    <name type="scientific">Fraxinus pennsylvanica</name>
    <dbReference type="NCBI Taxonomy" id="56036"/>
    <lineage>
        <taxon>Eukaryota</taxon>
        <taxon>Viridiplantae</taxon>
        <taxon>Streptophyta</taxon>
        <taxon>Embryophyta</taxon>
        <taxon>Tracheophyta</taxon>
        <taxon>Spermatophyta</taxon>
        <taxon>Magnoliopsida</taxon>
        <taxon>eudicotyledons</taxon>
        <taxon>Gunneridae</taxon>
        <taxon>Pentapetalae</taxon>
        <taxon>asterids</taxon>
        <taxon>lamiids</taxon>
        <taxon>Lamiales</taxon>
        <taxon>Oleaceae</taxon>
        <taxon>Oleeae</taxon>
        <taxon>Fraxinus</taxon>
    </lineage>
</organism>
<protein>
    <submittedName>
        <fullName evidence="1">Uncharacterized protein</fullName>
    </submittedName>
</protein>
<dbReference type="AlphaFoldDB" id="A0AAD1YNH1"/>
<reference evidence="1" key="1">
    <citation type="submission" date="2023-05" db="EMBL/GenBank/DDBJ databases">
        <authorList>
            <person name="Huff M."/>
        </authorList>
    </citation>
    <scope>NUCLEOTIDE SEQUENCE</scope>
</reference>
<accession>A0AAD1YNH1</accession>
<gene>
    <name evidence="1" type="ORF">FPE_LOCUS1804</name>
</gene>
<evidence type="ECO:0000313" key="1">
    <source>
        <dbReference type="EMBL" id="CAI9754373.1"/>
    </source>
</evidence>
<evidence type="ECO:0000313" key="2">
    <source>
        <dbReference type="Proteomes" id="UP000834106"/>
    </source>
</evidence>
<name>A0AAD1YNH1_9LAMI</name>
<sequence>MLSCVFLRGAAPENIPITDLKAPDISSGISPPSALPPILIPGWLGASGSPSCSGLVAILVNMLVISSGRPSILNGMDVNGGGGQDPSTHLLIRENSHSLNPAHEKGSRKFLSD</sequence>
<dbReference type="Proteomes" id="UP000834106">
    <property type="component" value="Chromosome 1"/>
</dbReference>
<dbReference type="EMBL" id="OU503036">
    <property type="protein sequence ID" value="CAI9754373.1"/>
    <property type="molecule type" value="Genomic_DNA"/>
</dbReference>